<evidence type="ECO:0000313" key="1">
    <source>
        <dbReference type="EMBL" id="GAI69477.1"/>
    </source>
</evidence>
<name>X1QLV5_9ZZZZ</name>
<protein>
    <submittedName>
        <fullName evidence="1">Uncharacterized protein</fullName>
    </submittedName>
</protein>
<reference evidence="1" key="1">
    <citation type="journal article" date="2014" name="Front. Microbiol.">
        <title>High frequency of phylogenetically diverse reductive dehalogenase-homologous genes in deep subseafloor sedimentary metagenomes.</title>
        <authorList>
            <person name="Kawai M."/>
            <person name="Futagami T."/>
            <person name="Toyoda A."/>
            <person name="Takaki Y."/>
            <person name="Nishi S."/>
            <person name="Hori S."/>
            <person name="Arai W."/>
            <person name="Tsubouchi T."/>
            <person name="Morono Y."/>
            <person name="Uchiyama I."/>
            <person name="Ito T."/>
            <person name="Fujiyama A."/>
            <person name="Inagaki F."/>
            <person name="Takami H."/>
        </authorList>
    </citation>
    <scope>NUCLEOTIDE SEQUENCE</scope>
    <source>
        <strain evidence="1">Expedition CK06-06</strain>
    </source>
</reference>
<dbReference type="AlphaFoldDB" id="X1QLV5"/>
<gene>
    <name evidence="1" type="ORF">S06H3_66609</name>
</gene>
<dbReference type="EMBL" id="BARV01045500">
    <property type="protein sequence ID" value="GAI69477.1"/>
    <property type="molecule type" value="Genomic_DNA"/>
</dbReference>
<proteinExistence type="predicted"/>
<accession>X1QLV5</accession>
<feature type="non-terminal residue" evidence="1">
    <location>
        <position position="1"/>
    </location>
</feature>
<organism evidence="1">
    <name type="scientific">marine sediment metagenome</name>
    <dbReference type="NCBI Taxonomy" id="412755"/>
    <lineage>
        <taxon>unclassified sequences</taxon>
        <taxon>metagenomes</taxon>
        <taxon>ecological metagenomes</taxon>
    </lineage>
</organism>
<sequence length="50" mass="6004">RLYFKNVGEVKARLYAGEIIDIPFVTIQKDRRVRDIRVSDERRRPVKAFI</sequence>
<comment type="caution">
    <text evidence="1">The sequence shown here is derived from an EMBL/GenBank/DDBJ whole genome shotgun (WGS) entry which is preliminary data.</text>
</comment>